<evidence type="ECO:0000313" key="3">
    <source>
        <dbReference type="EMBL" id="MBB5122118.1"/>
    </source>
</evidence>
<dbReference type="RefSeq" id="WP_102919136.1">
    <property type="nucleotide sequence ID" value="NZ_JACHJF010000024.1"/>
</dbReference>
<dbReference type="EMBL" id="JACHJF010000024">
    <property type="protein sequence ID" value="MBB5122118.1"/>
    <property type="molecule type" value="Genomic_DNA"/>
</dbReference>
<dbReference type="PANTHER" id="PTHR43540">
    <property type="entry name" value="PEROXYUREIDOACRYLATE/UREIDOACRYLATE AMIDOHYDROLASE-RELATED"/>
    <property type="match status" value="1"/>
</dbReference>
<dbReference type="Proteomes" id="UP000235945">
    <property type="component" value="Unassembled WGS sequence"/>
</dbReference>
<dbReference type="InterPro" id="IPR050272">
    <property type="entry name" value="Isochorismatase-like_hydrls"/>
</dbReference>
<evidence type="ECO:0000313" key="6">
    <source>
        <dbReference type="Proteomes" id="UP000528608"/>
    </source>
</evidence>
<dbReference type="InterPro" id="IPR016291">
    <property type="entry name" value="Isochorismatase"/>
</dbReference>
<reference evidence="5" key="1">
    <citation type="submission" date="2015-07" db="EMBL/GenBank/DDBJ databases">
        <authorList>
            <person name="Graham D.E."/>
            <person name="Giannone R.J."/>
            <person name="Gulvik C.A."/>
            <person name="Hettich R.L."/>
            <person name="Klingeman D.M."/>
            <person name="Mahan K.M."/>
            <person name="Parry R.J."/>
            <person name="Spain J.C."/>
        </authorList>
    </citation>
    <scope>NUCLEOTIDE SEQUENCE [LARGE SCALE GENOMIC DNA]</scope>
    <source>
        <strain evidence="5">ATCC 27428</strain>
    </source>
</reference>
<reference evidence="3 6" key="3">
    <citation type="submission" date="2020-08" db="EMBL/GenBank/DDBJ databases">
        <title>Genomic Encyclopedia of Type Strains, Phase III (KMG-III): the genomes of soil and plant-associated and newly described type strains.</title>
        <authorList>
            <person name="Whitman W."/>
        </authorList>
    </citation>
    <scope>NUCLEOTIDE SEQUENCE [LARGE SCALE GENOMIC DNA]</scope>
    <source>
        <strain evidence="3 6">CECT 3259</strain>
    </source>
</reference>
<reference evidence="4" key="2">
    <citation type="submission" date="2015-07" db="EMBL/GenBank/DDBJ databases">
        <authorList>
            <person name="Noorani M."/>
        </authorList>
    </citation>
    <scope>NUCLEOTIDE SEQUENCE [LARGE SCALE GENOMIC DNA]</scope>
    <source>
        <strain evidence="4">ATCC 27428</strain>
    </source>
</reference>
<dbReference type="PANTHER" id="PTHR43540:SF3">
    <property type="entry name" value="ENTEROBACTIN SYNTHASE COMPONENT B"/>
    <property type="match status" value="1"/>
</dbReference>
<dbReference type="GO" id="GO:0008908">
    <property type="term" value="F:isochorismatase activity"/>
    <property type="evidence" value="ECO:0007669"/>
    <property type="project" value="InterPro"/>
</dbReference>
<dbReference type="InterPro" id="IPR036380">
    <property type="entry name" value="Isochorismatase-like_sf"/>
</dbReference>
<organism evidence="4 5">
    <name type="scientific">Streptomyces eurocidicus</name>
    <name type="common">Streptoverticillium eurocidicus</name>
    <dbReference type="NCBI Taxonomy" id="66423"/>
    <lineage>
        <taxon>Bacteria</taxon>
        <taxon>Bacillati</taxon>
        <taxon>Actinomycetota</taxon>
        <taxon>Actinomycetes</taxon>
        <taxon>Kitasatosporales</taxon>
        <taxon>Streptomycetaceae</taxon>
        <taxon>Streptomyces</taxon>
    </lineage>
</organism>
<feature type="domain" description="Isochorismatase-like" evidence="2">
    <location>
        <begin position="33"/>
        <end position="202"/>
    </location>
</feature>
<keyword evidence="1 3" id="KW-0378">Hydrolase</keyword>
<dbReference type="PIRSF" id="PIRSF001111">
    <property type="entry name" value="Isochorismatase"/>
    <property type="match status" value="1"/>
</dbReference>
<dbReference type="Gene3D" id="3.40.50.850">
    <property type="entry name" value="Isochorismatase-like"/>
    <property type="match status" value="1"/>
</dbReference>
<evidence type="ECO:0000313" key="5">
    <source>
        <dbReference type="Proteomes" id="UP000235945"/>
    </source>
</evidence>
<evidence type="ECO:0000313" key="4">
    <source>
        <dbReference type="EMBL" id="PNE33020.1"/>
    </source>
</evidence>
<gene>
    <name evidence="4" type="ORF">AF335_16215</name>
    <name evidence="3" type="ORF">FHS36_005589</name>
</gene>
<dbReference type="AlphaFoldDB" id="A0A2N8NW76"/>
<accession>A0A2N8NW76</accession>
<dbReference type="EMBL" id="LGUI01000004">
    <property type="protein sequence ID" value="PNE33020.1"/>
    <property type="molecule type" value="Genomic_DNA"/>
</dbReference>
<dbReference type="Proteomes" id="UP000528608">
    <property type="component" value="Unassembled WGS sequence"/>
</dbReference>
<protein>
    <submittedName>
        <fullName evidence="4">Isochorismatase</fullName>
    </submittedName>
    <submittedName>
        <fullName evidence="3">Isochorismate hydrolase</fullName>
    </submittedName>
</protein>
<evidence type="ECO:0000259" key="2">
    <source>
        <dbReference type="Pfam" id="PF00857"/>
    </source>
</evidence>
<comment type="caution">
    <text evidence="4">The sequence shown here is derived from an EMBL/GenBank/DDBJ whole genome shotgun (WGS) entry which is preliminary data.</text>
</comment>
<sequence>MAGIPPIEPYPMPTAGELPGNTARWTVDPARAVLLVHDMQRYFLAPLPEGVRDALVRHTALLRESCAAAGVPVAYTAQPGGMSEEQRGLLKDFWGPGMRVAPADRLVVDEVAPRVGDWVFTKWRYSAFFRSGLLARMRAAGRDQLVVCGVYAHVGVLMTAVEAFTNDIETFLVGDAVADFSAEYHRLALTYAAERCAVVATAGDLAAALAADTTKDPGAAFPAGPAQWEGVTA</sequence>
<keyword evidence="5" id="KW-1185">Reference proteome</keyword>
<proteinExistence type="predicted"/>
<dbReference type="PRINTS" id="PR01398">
    <property type="entry name" value="ISCHRISMTASE"/>
</dbReference>
<dbReference type="InterPro" id="IPR000868">
    <property type="entry name" value="Isochorismatase-like_dom"/>
</dbReference>
<name>A0A2N8NW76_STREU</name>
<dbReference type="SUPFAM" id="SSF52499">
    <property type="entry name" value="Isochorismatase-like hydrolases"/>
    <property type="match status" value="1"/>
</dbReference>
<dbReference type="OrthoDB" id="5794853at2"/>
<dbReference type="Pfam" id="PF00857">
    <property type="entry name" value="Isochorismatase"/>
    <property type="match status" value="1"/>
</dbReference>
<evidence type="ECO:0000256" key="1">
    <source>
        <dbReference type="ARBA" id="ARBA00022801"/>
    </source>
</evidence>